<organism evidence="1 2">
    <name type="scientific">Colletotrichum chrysophilum</name>
    <dbReference type="NCBI Taxonomy" id="1836956"/>
    <lineage>
        <taxon>Eukaryota</taxon>
        <taxon>Fungi</taxon>
        <taxon>Dikarya</taxon>
        <taxon>Ascomycota</taxon>
        <taxon>Pezizomycotina</taxon>
        <taxon>Sordariomycetes</taxon>
        <taxon>Hypocreomycetidae</taxon>
        <taxon>Glomerellales</taxon>
        <taxon>Glomerellaceae</taxon>
        <taxon>Colletotrichum</taxon>
        <taxon>Colletotrichum gloeosporioides species complex</taxon>
    </lineage>
</organism>
<proteinExistence type="predicted"/>
<protein>
    <submittedName>
        <fullName evidence="1">Uncharacterized protein</fullName>
    </submittedName>
</protein>
<sequence>MHAIIANETTLYRAALGTIQDSATTAVLLSGDRIGLCRRRRGHRDGDDAREGDEDSLELHFGVRWRERC</sequence>
<evidence type="ECO:0000313" key="2">
    <source>
        <dbReference type="Proteomes" id="UP001243330"/>
    </source>
</evidence>
<gene>
    <name evidence="1" type="ORF">CCHR01_06230</name>
</gene>
<evidence type="ECO:0000313" key="1">
    <source>
        <dbReference type="EMBL" id="KAK1851103.1"/>
    </source>
</evidence>
<dbReference type="EMBL" id="JAQOWY010000103">
    <property type="protein sequence ID" value="KAK1851103.1"/>
    <property type="molecule type" value="Genomic_DNA"/>
</dbReference>
<dbReference type="AlphaFoldDB" id="A0AAD9EJY7"/>
<comment type="caution">
    <text evidence="1">The sequence shown here is derived from an EMBL/GenBank/DDBJ whole genome shotgun (WGS) entry which is preliminary data.</text>
</comment>
<reference evidence="1" key="1">
    <citation type="submission" date="2023-01" db="EMBL/GenBank/DDBJ databases">
        <title>Colletotrichum chrysophilum M932 genome sequence.</title>
        <authorList>
            <person name="Baroncelli R."/>
        </authorList>
    </citation>
    <scope>NUCLEOTIDE SEQUENCE</scope>
    <source>
        <strain evidence="1">M932</strain>
    </source>
</reference>
<keyword evidence="2" id="KW-1185">Reference proteome</keyword>
<name>A0AAD9EJY7_9PEZI</name>
<accession>A0AAD9EJY7</accession>
<dbReference type="Proteomes" id="UP001243330">
    <property type="component" value="Unassembled WGS sequence"/>
</dbReference>